<gene>
    <name evidence="2" type="ORF">IF1G_04818</name>
</gene>
<feature type="region of interest" description="Disordered" evidence="1">
    <location>
        <begin position="60"/>
        <end position="82"/>
    </location>
</feature>
<evidence type="ECO:0000256" key="1">
    <source>
        <dbReference type="SAM" id="MobiDB-lite"/>
    </source>
</evidence>
<reference evidence="2 3" key="1">
    <citation type="journal article" date="2019" name="Appl. Microbiol. Biotechnol.">
        <title>Genome sequence of Isaria javanica and comparative genome analysis insights into family S53 peptidase evolution in fungal entomopathogens.</title>
        <authorList>
            <person name="Lin R."/>
            <person name="Zhang X."/>
            <person name="Xin B."/>
            <person name="Zou M."/>
            <person name="Gao Y."/>
            <person name="Qin F."/>
            <person name="Hu Q."/>
            <person name="Xie B."/>
            <person name="Cheng X."/>
        </authorList>
    </citation>
    <scope>NUCLEOTIDE SEQUENCE [LARGE SCALE GENOMIC DNA]</scope>
    <source>
        <strain evidence="2 3">IJ1G</strain>
    </source>
</reference>
<organism evidence="2 3">
    <name type="scientific">Cordyceps javanica</name>
    <dbReference type="NCBI Taxonomy" id="43265"/>
    <lineage>
        <taxon>Eukaryota</taxon>
        <taxon>Fungi</taxon>
        <taxon>Dikarya</taxon>
        <taxon>Ascomycota</taxon>
        <taxon>Pezizomycotina</taxon>
        <taxon>Sordariomycetes</taxon>
        <taxon>Hypocreomycetidae</taxon>
        <taxon>Hypocreales</taxon>
        <taxon>Cordycipitaceae</taxon>
        <taxon>Cordyceps</taxon>
    </lineage>
</organism>
<evidence type="ECO:0000313" key="3">
    <source>
        <dbReference type="Proteomes" id="UP000315783"/>
    </source>
</evidence>
<name>A0A545V3F4_9HYPO</name>
<keyword evidence="3" id="KW-1185">Reference proteome</keyword>
<dbReference type="AlphaFoldDB" id="A0A545V3F4"/>
<comment type="caution">
    <text evidence="2">The sequence shown here is derived from an EMBL/GenBank/DDBJ whole genome shotgun (WGS) entry which is preliminary data.</text>
</comment>
<feature type="compositionally biased region" description="Low complexity" evidence="1">
    <location>
        <begin position="68"/>
        <end position="82"/>
    </location>
</feature>
<accession>A0A545V3F4</accession>
<evidence type="ECO:0000313" key="2">
    <source>
        <dbReference type="EMBL" id="TQV96235.1"/>
    </source>
</evidence>
<sequence>MDTQFSQFSSRVRQLPASTSSYAATHSSFLWPYKPTSTNALQLSAAPCTFAAAELLNSPAPVSRQRHSTPSNTSPPLSTSTTACSEPCLVRQLSNVTRASTSLTPNLCGS</sequence>
<dbReference type="Proteomes" id="UP000315783">
    <property type="component" value="Unassembled WGS sequence"/>
</dbReference>
<protein>
    <submittedName>
        <fullName evidence="2">Uncharacterized protein</fullName>
    </submittedName>
</protein>
<proteinExistence type="predicted"/>
<dbReference type="EMBL" id="SPUK01000006">
    <property type="protein sequence ID" value="TQV96235.1"/>
    <property type="molecule type" value="Genomic_DNA"/>
</dbReference>